<protein>
    <recommendedName>
        <fullName evidence="2">HNH nuclease domain-containing protein</fullName>
    </recommendedName>
</protein>
<reference evidence="3" key="1">
    <citation type="submission" date="2021-01" db="EMBL/GenBank/DDBJ databases">
        <authorList>
            <person name="Kaushik A."/>
        </authorList>
    </citation>
    <scope>NUCLEOTIDE SEQUENCE</scope>
    <source>
        <strain evidence="3">AG3-T5</strain>
    </source>
</reference>
<feature type="region of interest" description="Disordered" evidence="1">
    <location>
        <begin position="284"/>
        <end position="344"/>
    </location>
</feature>
<proteinExistence type="predicted"/>
<evidence type="ECO:0000256" key="1">
    <source>
        <dbReference type="SAM" id="MobiDB-lite"/>
    </source>
</evidence>
<feature type="region of interest" description="Disordered" evidence="1">
    <location>
        <begin position="25"/>
        <end position="47"/>
    </location>
</feature>
<evidence type="ECO:0000259" key="2">
    <source>
        <dbReference type="Pfam" id="PF13391"/>
    </source>
</evidence>
<dbReference type="Pfam" id="PF13391">
    <property type="entry name" value="HNH_2"/>
    <property type="match status" value="1"/>
</dbReference>
<dbReference type="AlphaFoldDB" id="A0A8H3GG64"/>
<name>A0A8H3GG64_9AGAM</name>
<dbReference type="InterPro" id="IPR003615">
    <property type="entry name" value="HNH_nuc"/>
</dbReference>
<feature type="compositionally biased region" description="Low complexity" evidence="1">
    <location>
        <begin position="293"/>
        <end position="307"/>
    </location>
</feature>
<comment type="caution">
    <text evidence="3">The sequence shown here is derived from an EMBL/GenBank/DDBJ whole genome shotgun (WGS) entry which is preliminary data.</text>
</comment>
<evidence type="ECO:0000313" key="3">
    <source>
        <dbReference type="EMBL" id="CAE6451554.1"/>
    </source>
</evidence>
<organism evidence="3 4">
    <name type="scientific">Rhizoctonia solani</name>
    <dbReference type="NCBI Taxonomy" id="456999"/>
    <lineage>
        <taxon>Eukaryota</taxon>
        <taxon>Fungi</taxon>
        <taxon>Dikarya</taxon>
        <taxon>Basidiomycota</taxon>
        <taxon>Agaricomycotina</taxon>
        <taxon>Agaricomycetes</taxon>
        <taxon>Cantharellales</taxon>
        <taxon>Ceratobasidiaceae</taxon>
        <taxon>Rhizoctonia</taxon>
    </lineage>
</organism>
<feature type="domain" description="HNH nuclease" evidence="2">
    <location>
        <begin position="81"/>
        <end position="145"/>
    </location>
</feature>
<gene>
    <name evidence="3" type="ORF">RDB_LOCUS128795</name>
</gene>
<evidence type="ECO:0000313" key="4">
    <source>
        <dbReference type="Proteomes" id="UP000663841"/>
    </source>
</evidence>
<accession>A0A8H3GG64</accession>
<dbReference type="EMBL" id="CAJMWW010000154">
    <property type="protein sequence ID" value="CAE6451554.1"/>
    <property type="molecule type" value="Genomic_DNA"/>
</dbReference>
<sequence length="412" mass="45812">MNPNNSPESASDTVEHPYLAVNIDESNNDLAYEPEQPRTPRSGSAALTTYTTPPYNIKYGACVSDAAKGRLTTNSPKGHRCLITWSAWSLECAHVLRRSTKGSRLSTLEYVWGMKFGTLNLDTTQNMMWLSPHLHRYFDAKDWALVPSLADLETIERSSVRGFSFASKPKFTKVCPRGIRSYDFALFKQSTELDPLLRVVDPTCHSVHLPPYTTLSPIISHVNPYFVICNVAEKDKHYFPDLNADANQGYENIQPDILNRIRLCRAIYDMWMNQKHTAEATLENQHNAPPPSLHSSAHSSTSRRSNPGRNAKRQHNGNQGHHTGSPVGRGGAASSTLVDTPPTLTEAFDMGGKITFRGNQCQAVADPCLDKVKKWLLDLDLPKPTRNSTLGRQTESPEGRGEGIVWAEAEPC</sequence>
<dbReference type="Proteomes" id="UP000663841">
    <property type="component" value="Unassembled WGS sequence"/>
</dbReference>